<name>A0ABQ5HI99_9ASTR</name>
<gene>
    <name evidence="1" type="ORF">Tco_1068991</name>
</gene>
<reference evidence="1" key="1">
    <citation type="journal article" date="2022" name="Int. J. Mol. Sci.">
        <title>Draft Genome of Tanacetum Coccineum: Genomic Comparison of Closely Related Tanacetum-Family Plants.</title>
        <authorList>
            <person name="Yamashiro T."/>
            <person name="Shiraishi A."/>
            <person name="Nakayama K."/>
            <person name="Satake H."/>
        </authorList>
    </citation>
    <scope>NUCLEOTIDE SEQUENCE</scope>
</reference>
<evidence type="ECO:0000313" key="2">
    <source>
        <dbReference type="Proteomes" id="UP001151760"/>
    </source>
</evidence>
<reference evidence="1" key="2">
    <citation type="submission" date="2022-01" db="EMBL/GenBank/DDBJ databases">
        <authorList>
            <person name="Yamashiro T."/>
            <person name="Shiraishi A."/>
            <person name="Satake H."/>
            <person name="Nakayama K."/>
        </authorList>
    </citation>
    <scope>NUCLEOTIDE SEQUENCE</scope>
</reference>
<organism evidence="1 2">
    <name type="scientific">Tanacetum coccineum</name>
    <dbReference type="NCBI Taxonomy" id="301880"/>
    <lineage>
        <taxon>Eukaryota</taxon>
        <taxon>Viridiplantae</taxon>
        <taxon>Streptophyta</taxon>
        <taxon>Embryophyta</taxon>
        <taxon>Tracheophyta</taxon>
        <taxon>Spermatophyta</taxon>
        <taxon>Magnoliopsida</taxon>
        <taxon>eudicotyledons</taxon>
        <taxon>Gunneridae</taxon>
        <taxon>Pentapetalae</taxon>
        <taxon>asterids</taxon>
        <taxon>campanulids</taxon>
        <taxon>Asterales</taxon>
        <taxon>Asteraceae</taxon>
        <taxon>Asteroideae</taxon>
        <taxon>Anthemideae</taxon>
        <taxon>Anthemidinae</taxon>
        <taxon>Tanacetum</taxon>
    </lineage>
</organism>
<dbReference type="Proteomes" id="UP001151760">
    <property type="component" value="Unassembled WGS sequence"/>
</dbReference>
<proteinExistence type="predicted"/>
<keyword evidence="2" id="KW-1185">Reference proteome</keyword>
<dbReference type="EMBL" id="BQNB010019624">
    <property type="protein sequence ID" value="GJT87274.1"/>
    <property type="molecule type" value="Genomic_DNA"/>
</dbReference>
<sequence>MRFSYRQTFDGPEVEVKDGIIASAWNLVHRSLTFAEFSSLSGIVPSTADIKYYVELADGKNIEVVVVVIWWHDKDKGVFGSLESKDPHISSLLPMMVYLSLELLGVFIITPSDIQHSAATQIWGCYIDKQYGYVYLEEIVVTRTDEKEYKFCEADFPYLNQNDIKYLYLLNIQNKIRNIIGTEENDLISALKMYIRRIMIKKGVEYVQMGVESYQTNLNLTKLQFMEGCLHQFTTYTIINHPLGVVYEGVNNRKRLMRDN</sequence>
<protein>
    <submittedName>
        <fullName evidence="1">Uncharacterized protein</fullName>
    </submittedName>
</protein>
<accession>A0ABQ5HI99</accession>
<evidence type="ECO:0000313" key="1">
    <source>
        <dbReference type="EMBL" id="GJT87274.1"/>
    </source>
</evidence>
<comment type="caution">
    <text evidence="1">The sequence shown here is derived from an EMBL/GenBank/DDBJ whole genome shotgun (WGS) entry which is preliminary data.</text>
</comment>